<sequence length="401" mass="45013">MTMDVQTVFIGALMLCKPGVVDEIIPDLELDLFRPELRDAFAAVQGYWTARGKIDIVEINTQHPDVAQTLLACVQTCESECVRIDREQMQRWAQLIREQAALTRVQGLAFQMTSELTDYSDLSDIYQQMGEAMSLKAEEEDAWTYEDVLNDYVLHMDEKPVYIKTGLERLDEALHISPGDFIIIGGRPSAGKTALSLQIAASMAKQNYTVYYFSLETSKRKLGARLMANQIYCPLDTVKNKAVSLNEIDGQAKNMKMPLYIRSAAGKNVAWMKAQALRKKAQVIFVDYLQLIHETGAKDRYAAITAISIALHELAQTTGIVVVALAQLNRNPSKPGATPTNSDLRESGQIEQDADAIILLSGDNPDKYLFRLSKNKEGEIGDLPITFNKQIQRFQEYTWMD</sequence>
<dbReference type="PROSITE" id="PS51199">
    <property type="entry name" value="SF4_HELICASE"/>
    <property type="match status" value="1"/>
</dbReference>
<dbReference type="PANTHER" id="PTHR30153:SF2">
    <property type="entry name" value="REPLICATIVE DNA HELICASE"/>
    <property type="match status" value="1"/>
</dbReference>
<dbReference type="InterPro" id="IPR027417">
    <property type="entry name" value="P-loop_NTPase"/>
</dbReference>
<dbReference type="GO" id="GO:0005524">
    <property type="term" value="F:ATP binding"/>
    <property type="evidence" value="ECO:0007669"/>
    <property type="project" value="InterPro"/>
</dbReference>
<keyword evidence="2" id="KW-0378">Hydrolase</keyword>
<name>A0A8S5M312_9CAUD</name>
<dbReference type="InterPro" id="IPR007694">
    <property type="entry name" value="DNA_helicase_DnaB-like_C"/>
</dbReference>
<keyword evidence="2" id="KW-0067">ATP-binding</keyword>
<protein>
    <submittedName>
        <fullName evidence="2">DnaB-like replicative helicase</fullName>
    </submittedName>
</protein>
<proteinExistence type="predicted"/>
<dbReference type="GO" id="GO:0003678">
    <property type="term" value="F:DNA helicase activity"/>
    <property type="evidence" value="ECO:0007669"/>
    <property type="project" value="InterPro"/>
</dbReference>
<accession>A0A8S5M312</accession>
<keyword evidence="2" id="KW-0347">Helicase</keyword>
<evidence type="ECO:0000313" key="2">
    <source>
        <dbReference type="EMBL" id="DAD76620.1"/>
    </source>
</evidence>
<dbReference type="EMBL" id="BK014806">
    <property type="protein sequence ID" value="DAD76620.1"/>
    <property type="molecule type" value="Genomic_DNA"/>
</dbReference>
<dbReference type="Pfam" id="PF03796">
    <property type="entry name" value="DnaB_C"/>
    <property type="match status" value="1"/>
</dbReference>
<feature type="domain" description="SF4 helicase" evidence="1">
    <location>
        <begin position="156"/>
        <end position="401"/>
    </location>
</feature>
<keyword evidence="2" id="KW-0547">Nucleotide-binding</keyword>
<evidence type="ECO:0000259" key="1">
    <source>
        <dbReference type="PROSITE" id="PS51199"/>
    </source>
</evidence>
<dbReference type="PANTHER" id="PTHR30153">
    <property type="entry name" value="REPLICATIVE DNA HELICASE DNAB"/>
    <property type="match status" value="1"/>
</dbReference>
<dbReference type="Gene3D" id="3.40.50.300">
    <property type="entry name" value="P-loop containing nucleotide triphosphate hydrolases"/>
    <property type="match status" value="1"/>
</dbReference>
<reference evidence="2" key="1">
    <citation type="journal article" date="2021" name="Proc. Natl. Acad. Sci. U.S.A.">
        <title>A Catalog of Tens of Thousands of Viruses from Human Metagenomes Reveals Hidden Associations with Chronic Diseases.</title>
        <authorList>
            <person name="Tisza M.J."/>
            <person name="Buck C.B."/>
        </authorList>
    </citation>
    <scope>NUCLEOTIDE SEQUENCE</scope>
    <source>
        <strain evidence="2">CtOVO10</strain>
    </source>
</reference>
<dbReference type="GO" id="GO:0006260">
    <property type="term" value="P:DNA replication"/>
    <property type="evidence" value="ECO:0007669"/>
    <property type="project" value="InterPro"/>
</dbReference>
<organism evidence="2">
    <name type="scientific">Siphoviridae sp. ctOVO10</name>
    <dbReference type="NCBI Taxonomy" id="2826311"/>
    <lineage>
        <taxon>Viruses</taxon>
        <taxon>Duplodnaviria</taxon>
        <taxon>Heunggongvirae</taxon>
        <taxon>Uroviricota</taxon>
        <taxon>Caudoviricetes</taxon>
    </lineage>
</organism>
<dbReference type="SUPFAM" id="SSF52540">
    <property type="entry name" value="P-loop containing nucleoside triphosphate hydrolases"/>
    <property type="match status" value="1"/>
</dbReference>